<reference evidence="1 2" key="1">
    <citation type="submission" date="2018-07" db="EMBL/GenBank/DDBJ databases">
        <title>Leeuwenhoekiella genomics.</title>
        <authorList>
            <person name="Tahon G."/>
            <person name="Willems A."/>
        </authorList>
    </citation>
    <scope>NUCLEOTIDE SEQUENCE [LARGE SCALE GENOMIC DNA]</scope>
    <source>
        <strain evidence="1 2">LMG 22550</strain>
    </source>
</reference>
<dbReference type="EMBL" id="QOVM01000007">
    <property type="protein sequence ID" value="RXG20664.1"/>
    <property type="molecule type" value="Genomic_DNA"/>
</dbReference>
<dbReference type="AlphaFoldDB" id="A0A4Q0P298"/>
<name>A0A4Q0P298_9FLAO</name>
<sequence length="173" mass="20208">MLFVSCRTEEKPQLAKSNFSIQNDYTELTNKITELDTIKIWVGLSQCLFQGVEKLTITREKDSLKVQPEFAESMVIGAEFKKIKPVFISVNDTTWKFNEFLKRNKNRLNLDSLKYGRLQITYKKKRLNFMTVGLGDNAKFLIDYCKTMKNIMPDSDYHIYTGIEIEDPELITQ</sequence>
<protein>
    <submittedName>
        <fullName evidence="1">Uncharacterized protein</fullName>
    </submittedName>
</protein>
<dbReference type="Proteomes" id="UP000289238">
    <property type="component" value="Unassembled WGS sequence"/>
</dbReference>
<evidence type="ECO:0000313" key="2">
    <source>
        <dbReference type="Proteomes" id="UP000289238"/>
    </source>
</evidence>
<keyword evidence="2" id="KW-1185">Reference proteome</keyword>
<organism evidence="1 2">
    <name type="scientific">Leeuwenhoekiella aequorea</name>
    <dbReference type="NCBI Taxonomy" id="283736"/>
    <lineage>
        <taxon>Bacteria</taxon>
        <taxon>Pseudomonadati</taxon>
        <taxon>Bacteroidota</taxon>
        <taxon>Flavobacteriia</taxon>
        <taxon>Flavobacteriales</taxon>
        <taxon>Flavobacteriaceae</taxon>
        <taxon>Leeuwenhoekiella</taxon>
    </lineage>
</organism>
<evidence type="ECO:0000313" key="1">
    <source>
        <dbReference type="EMBL" id="RXG20664.1"/>
    </source>
</evidence>
<accession>A0A4Q0P298</accession>
<proteinExistence type="predicted"/>
<comment type="caution">
    <text evidence="1">The sequence shown here is derived from an EMBL/GenBank/DDBJ whole genome shotgun (WGS) entry which is preliminary data.</text>
</comment>
<gene>
    <name evidence="1" type="ORF">DSM00_2768</name>
</gene>